<dbReference type="InterPro" id="IPR007563">
    <property type="entry name" value="DUF554"/>
</dbReference>
<evidence type="ECO:0000256" key="1">
    <source>
        <dbReference type="SAM" id="Phobius"/>
    </source>
</evidence>
<sequence length="89" mass="9389">MNLDFWTKTSGTWINIFSVFLGTALGLLLKDRLSAKVQTIITQGVGLLTIWIGLSMADSMGKVTAGNIDGALIGSFNNGLIGDDRANAS</sequence>
<dbReference type="Proteomes" id="UP000729733">
    <property type="component" value="Unassembled WGS sequence"/>
</dbReference>
<dbReference type="EMBL" id="JADWDC010000106">
    <property type="protein sequence ID" value="MCC0179722.1"/>
    <property type="molecule type" value="Genomic_DNA"/>
</dbReference>
<gene>
    <name evidence="2" type="ORF">I4641_22515</name>
</gene>
<comment type="caution">
    <text evidence="2">The sequence shown here is derived from an EMBL/GenBank/DDBJ whole genome shotgun (WGS) entry which is preliminary data.</text>
</comment>
<keyword evidence="3" id="KW-1185">Reference proteome</keyword>
<dbReference type="RefSeq" id="WP_229642819.1">
    <property type="nucleotide sequence ID" value="NZ_JADWDC010000106.1"/>
</dbReference>
<evidence type="ECO:0000313" key="3">
    <source>
        <dbReference type="Proteomes" id="UP000729733"/>
    </source>
</evidence>
<organism evidence="2 3">
    <name type="scientific">Waterburya agarophytonicola KI4</name>
    <dbReference type="NCBI Taxonomy" id="2874699"/>
    <lineage>
        <taxon>Bacteria</taxon>
        <taxon>Bacillati</taxon>
        <taxon>Cyanobacteriota</taxon>
        <taxon>Cyanophyceae</taxon>
        <taxon>Pleurocapsales</taxon>
        <taxon>Hyellaceae</taxon>
        <taxon>Waterburya</taxon>
        <taxon>Waterburya agarophytonicola</taxon>
    </lineage>
</organism>
<accession>A0A964BWT5</accession>
<keyword evidence="1" id="KW-1133">Transmembrane helix</keyword>
<keyword evidence="1" id="KW-0472">Membrane</keyword>
<dbReference type="Pfam" id="PF04474">
    <property type="entry name" value="DUF554"/>
    <property type="match status" value="1"/>
</dbReference>
<protein>
    <submittedName>
        <fullName evidence="2">DUF554 family protein</fullName>
    </submittedName>
</protein>
<dbReference type="AlphaFoldDB" id="A0A964BWT5"/>
<name>A0A964BWT5_9CYAN</name>
<feature type="transmembrane region" description="Helical" evidence="1">
    <location>
        <begin position="12"/>
        <end position="29"/>
    </location>
</feature>
<keyword evidence="1" id="KW-0812">Transmembrane</keyword>
<proteinExistence type="predicted"/>
<evidence type="ECO:0000313" key="2">
    <source>
        <dbReference type="EMBL" id="MCC0179722.1"/>
    </source>
</evidence>
<reference evidence="2" key="1">
    <citation type="journal article" date="2021" name="Antonie Van Leeuwenhoek">
        <title>Draft genome and description of Waterburya agarophytonicola gen. nov. sp. nov. (Pleurocapsales, Cyanobacteria): a seaweed symbiont.</title>
        <authorList>
            <person name="Bonthond G."/>
            <person name="Shalygin S."/>
            <person name="Bayer T."/>
            <person name="Weinberger F."/>
        </authorList>
    </citation>
    <scope>NUCLEOTIDE SEQUENCE</scope>
    <source>
        <strain evidence="2">KI4</strain>
    </source>
</reference>